<evidence type="ECO:0000313" key="4">
    <source>
        <dbReference type="Proteomes" id="UP000238634"/>
    </source>
</evidence>
<dbReference type="OrthoDB" id="507840at2"/>
<organism evidence="3 4">
    <name type="scientific">Phormidesmis priestleyi ULC007</name>
    <dbReference type="NCBI Taxonomy" id="1920490"/>
    <lineage>
        <taxon>Bacteria</taxon>
        <taxon>Bacillati</taxon>
        <taxon>Cyanobacteriota</taxon>
        <taxon>Cyanophyceae</taxon>
        <taxon>Leptolyngbyales</taxon>
        <taxon>Leptolyngbyaceae</taxon>
        <taxon>Phormidesmis</taxon>
    </lineage>
</organism>
<dbReference type="AlphaFoldDB" id="A0A2T1DCX8"/>
<dbReference type="SUPFAM" id="SSF51261">
    <property type="entry name" value="Duplicated hybrid motif"/>
    <property type="match status" value="1"/>
</dbReference>
<dbReference type="GO" id="GO:0004222">
    <property type="term" value="F:metalloendopeptidase activity"/>
    <property type="evidence" value="ECO:0007669"/>
    <property type="project" value="TreeGrafter"/>
</dbReference>
<comment type="caution">
    <text evidence="3">The sequence shown here is derived from an EMBL/GenBank/DDBJ whole genome shotgun (WGS) entry which is preliminary data.</text>
</comment>
<protein>
    <submittedName>
        <fullName evidence="3">Metalloendopeptidase</fullName>
    </submittedName>
</protein>
<reference evidence="3 4" key="1">
    <citation type="submission" date="2018-02" db="EMBL/GenBank/DDBJ databases">
        <authorList>
            <person name="Cohen D.B."/>
            <person name="Kent A.D."/>
        </authorList>
    </citation>
    <scope>NUCLEOTIDE SEQUENCE [LARGE SCALE GENOMIC DNA]</scope>
    <source>
        <strain evidence="3 4">ULC007</strain>
    </source>
</reference>
<evidence type="ECO:0000259" key="2">
    <source>
        <dbReference type="Pfam" id="PF01551"/>
    </source>
</evidence>
<dbReference type="CDD" id="cd12797">
    <property type="entry name" value="M23_peptidase"/>
    <property type="match status" value="1"/>
</dbReference>
<name>A0A2T1DCX8_9CYAN</name>
<gene>
    <name evidence="3" type="ORF">C7B65_15570</name>
</gene>
<reference evidence="3 4" key="2">
    <citation type="submission" date="2018-03" db="EMBL/GenBank/DDBJ databases">
        <title>The ancient ancestry and fast evolution of plastids.</title>
        <authorList>
            <person name="Moore K.R."/>
            <person name="Magnabosco C."/>
            <person name="Momper L."/>
            <person name="Gold D.A."/>
            <person name="Bosak T."/>
            <person name="Fournier G.P."/>
        </authorList>
    </citation>
    <scope>NUCLEOTIDE SEQUENCE [LARGE SCALE GENOMIC DNA]</scope>
    <source>
        <strain evidence="3 4">ULC007</strain>
    </source>
</reference>
<accession>A0A2T1DCX8</accession>
<dbReference type="InterPro" id="IPR050570">
    <property type="entry name" value="Cell_wall_metabolism_enzyme"/>
</dbReference>
<keyword evidence="4" id="KW-1185">Reference proteome</keyword>
<dbReference type="EMBL" id="PVWG01000018">
    <property type="protein sequence ID" value="PSB18317.1"/>
    <property type="molecule type" value="Genomic_DNA"/>
</dbReference>
<dbReference type="Pfam" id="PF01551">
    <property type="entry name" value="Peptidase_M23"/>
    <property type="match status" value="1"/>
</dbReference>
<feature type="domain" description="M23ase beta-sheet core" evidence="2">
    <location>
        <begin position="209"/>
        <end position="298"/>
    </location>
</feature>
<keyword evidence="1" id="KW-0732">Signal</keyword>
<dbReference type="Proteomes" id="UP000238634">
    <property type="component" value="Unassembled WGS sequence"/>
</dbReference>
<proteinExistence type="predicted"/>
<sequence length="335" mass="35130">MSLRIAPMTHPKTSASTVQKRYQRYLLLCGLGCVVSSGFLGSDITLAQTQTPVLELAPSAPAPAAPASLDPAPELAAPVVTPSAIAPVESGDLFIDRTHYSVGATERRDPTPAAQVVQVDQVSAPVNVTPTHLGSVSVSARGIGWSSSPGSTTAIGREYSTVRDYYNRTIRPPARLGNGNIRLIFPLSIPSAITSVFGWRVHPITGDSRFHSGTDLGAPMGTPVLAAYAGQVAFADLFGGYGLAVAINHNQGTQQTLYGHLSEIFVKPGDIVQQGMVIGRVGSTGASTGPHLHFEFRQLTTEGWVAMDAGTQLETSLADLVKALQVAQSPAKPVQ</sequence>
<dbReference type="Gene3D" id="2.70.70.10">
    <property type="entry name" value="Glucose Permease (Domain IIA)"/>
    <property type="match status" value="1"/>
</dbReference>
<dbReference type="InterPro" id="IPR011055">
    <property type="entry name" value="Dup_hybrid_motif"/>
</dbReference>
<dbReference type="STRING" id="1920490.GCA_001895925_02937"/>
<dbReference type="PANTHER" id="PTHR21666:SF289">
    <property type="entry name" value="L-ALA--D-GLU ENDOPEPTIDASE"/>
    <property type="match status" value="1"/>
</dbReference>
<dbReference type="InterPro" id="IPR016047">
    <property type="entry name" value="M23ase_b-sheet_dom"/>
</dbReference>
<dbReference type="PANTHER" id="PTHR21666">
    <property type="entry name" value="PEPTIDASE-RELATED"/>
    <property type="match status" value="1"/>
</dbReference>
<evidence type="ECO:0000313" key="3">
    <source>
        <dbReference type="EMBL" id="PSB18317.1"/>
    </source>
</evidence>
<evidence type="ECO:0000256" key="1">
    <source>
        <dbReference type="ARBA" id="ARBA00022729"/>
    </source>
</evidence>